<keyword evidence="1" id="KW-0732">Signal</keyword>
<name>A0A2V1DVR4_9PLEO</name>
<dbReference type="AlphaFoldDB" id="A0A2V1DVR4"/>
<evidence type="ECO:0000313" key="2">
    <source>
        <dbReference type="EMBL" id="PVI01355.1"/>
    </source>
</evidence>
<evidence type="ECO:0008006" key="4">
    <source>
        <dbReference type="Google" id="ProtNLM"/>
    </source>
</evidence>
<evidence type="ECO:0000256" key="1">
    <source>
        <dbReference type="SAM" id="SignalP"/>
    </source>
</evidence>
<reference evidence="2 3" key="1">
    <citation type="journal article" date="2018" name="Sci. Rep.">
        <title>Comparative genomics provides insights into the lifestyle and reveals functional heterogeneity of dark septate endophytic fungi.</title>
        <authorList>
            <person name="Knapp D.G."/>
            <person name="Nemeth J.B."/>
            <person name="Barry K."/>
            <person name="Hainaut M."/>
            <person name="Henrissat B."/>
            <person name="Johnson J."/>
            <person name="Kuo A."/>
            <person name="Lim J.H.P."/>
            <person name="Lipzen A."/>
            <person name="Nolan M."/>
            <person name="Ohm R.A."/>
            <person name="Tamas L."/>
            <person name="Grigoriev I.V."/>
            <person name="Spatafora J.W."/>
            <person name="Nagy L.G."/>
            <person name="Kovacs G.M."/>
        </authorList>
    </citation>
    <scope>NUCLEOTIDE SEQUENCE [LARGE SCALE GENOMIC DNA]</scope>
    <source>
        <strain evidence="2 3">DSE2036</strain>
    </source>
</reference>
<organism evidence="2 3">
    <name type="scientific">Periconia macrospinosa</name>
    <dbReference type="NCBI Taxonomy" id="97972"/>
    <lineage>
        <taxon>Eukaryota</taxon>
        <taxon>Fungi</taxon>
        <taxon>Dikarya</taxon>
        <taxon>Ascomycota</taxon>
        <taxon>Pezizomycotina</taxon>
        <taxon>Dothideomycetes</taxon>
        <taxon>Pleosporomycetidae</taxon>
        <taxon>Pleosporales</taxon>
        <taxon>Massarineae</taxon>
        <taxon>Periconiaceae</taxon>
        <taxon>Periconia</taxon>
    </lineage>
</organism>
<evidence type="ECO:0000313" key="3">
    <source>
        <dbReference type="Proteomes" id="UP000244855"/>
    </source>
</evidence>
<accession>A0A2V1DVR4</accession>
<feature type="chain" id="PRO_5016011274" description="Secreted protein" evidence="1">
    <location>
        <begin position="27"/>
        <end position="96"/>
    </location>
</feature>
<dbReference type="EMBL" id="KZ805359">
    <property type="protein sequence ID" value="PVI01355.1"/>
    <property type="molecule type" value="Genomic_DNA"/>
</dbReference>
<gene>
    <name evidence="2" type="ORF">DM02DRAFT_360164</name>
</gene>
<dbReference type="PROSITE" id="PS51257">
    <property type="entry name" value="PROKAR_LIPOPROTEIN"/>
    <property type="match status" value="1"/>
</dbReference>
<dbReference type="Proteomes" id="UP000244855">
    <property type="component" value="Unassembled WGS sequence"/>
</dbReference>
<protein>
    <recommendedName>
        <fullName evidence="4">Secreted protein</fullName>
    </recommendedName>
</protein>
<feature type="signal peptide" evidence="1">
    <location>
        <begin position="1"/>
        <end position="26"/>
    </location>
</feature>
<keyword evidence="3" id="KW-1185">Reference proteome</keyword>
<sequence length="96" mass="10391">MTRTGALTPMITLVGTVLPLLSFGGGCPDCFSLSGEVDGLLLLVVDEEVLDVVGDEDADEDEDEEEDGPAIPFPTQHETLLNFVNLVIQFKEQVNR</sequence>
<proteinExistence type="predicted"/>